<dbReference type="InterPro" id="IPR038696">
    <property type="entry name" value="IalB_sf"/>
</dbReference>
<dbReference type="Gene3D" id="2.60.40.1880">
    <property type="entry name" value="Invasion associated locus B (IalB) protein"/>
    <property type="match status" value="1"/>
</dbReference>
<dbReference type="EMBL" id="SKBM01000034">
    <property type="protein sequence ID" value="TCZ54224.1"/>
    <property type="molecule type" value="Genomic_DNA"/>
</dbReference>
<dbReference type="AlphaFoldDB" id="A0A4R4D3F8"/>
<evidence type="ECO:0000313" key="2">
    <source>
        <dbReference type="EMBL" id="TCZ54224.1"/>
    </source>
</evidence>
<feature type="chain" id="PRO_5020185459" evidence="1">
    <location>
        <begin position="26"/>
        <end position="197"/>
    </location>
</feature>
<reference evidence="2 3" key="1">
    <citation type="submission" date="2019-03" db="EMBL/GenBank/DDBJ databases">
        <title>Paracraurococcus aquatilis NE82 genome sequence.</title>
        <authorList>
            <person name="Zhao Y."/>
            <person name="Du Z."/>
        </authorList>
    </citation>
    <scope>NUCLEOTIDE SEQUENCE [LARGE SCALE GENOMIC DNA]</scope>
    <source>
        <strain evidence="2 3">NE82</strain>
    </source>
</reference>
<feature type="signal peptide" evidence="1">
    <location>
        <begin position="1"/>
        <end position="25"/>
    </location>
</feature>
<accession>A0A4R4D3F8</accession>
<dbReference type="Proteomes" id="UP000295023">
    <property type="component" value="Unassembled WGS sequence"/>
</dbReference>
<dbReference type="OrthoDB" id="7269060at2"/>
<dbReference type="Pfam" id="PF06776">
    <property type="entry name" value="IalB"/>
    <property type="match status" value="1"/>
</dbReference>
<comment type="caution">
    <text evidence="2">The sequence shown here is derived from an EMBL/GenBank/DDBJ whole genome shotgun (WGS) entry which is preliminary data.</text>
</comment>
<proteinExistence type="predicted"/>
<gene>
    <name evidence="2" type="ORF">EXY23_23605</name>
</gene>
<evidence type="ECO:0000256" key="1">
    <source>
        <dbReference type="SAM" id="SignalP"/>
    </source>
</evidence>
<evidence type="ECO:0000313" key="3">
    <source>
        <dbReference type="Proteomes" id="UP000295023"/>
    </source>
</evidence>
<sequence length="197" mass="20682">MPARTFPARVFLSVLLLSAASPAWAQTAPARPPASRPAVETVVPAPEPERTTASFGDWVVRCEKRQGGGGEAARNCEMTQGLQDGRGQPFGQFALGRPAPSAPWRLVLLVPVDVGFEVPPRLVPGEGPAPIPLTFRACAARGCVADATLDAAALARLRARDGQGRAEYRNAAGAEVVVPFSFRGFAQAVTALERAAD</sequence>
<dbReference type="InterPro" id="IPR010642">
    <property type="entry name" value="Invasion_prot_B"/>
</dbReference>
<name>A0A4R4D3F8_9PROT</name>
<organism evidence="2 3">
    <name type="scientific">Roseicella aquatilis</name>
    <dbReference type="NCBI Taxonomy" id="2527868"/>
    <lineage>
        <taxon>Bacteria</taxon>
        <taxon>Pseudomonadati</taxon>
        <taxon>Pseudomonadota</taxon>
        <taxon>Alphaproteobacteria</taxon>
        <taxon>Acetobacterales</taxon>
        <taxon>Roseomonadaceae</taxon>
        <taxon>Roseicella</taxon>
    </lineage>
</organism>
<protein>
    <submittedName>
        <fullName evidence="2">Invasion protein</fullName>
    </submittedName>
</protein>
<keyword evidence="3" id="KW-1185">Reference proteome</keyword>
<keyword evidence="1" id="KW-0732">Signal</keyword>